<evidence type="ECO:0000256" key="1">
    <source>
        <dbReference type="SAM" id="SignalP"/>
    </source>
</evidence>
<dbReference type="PANTHER" id="PTHR43649">
    <property type="entry name" value="ARABINOSE-BINDING PROTEIN-RELATED"/>
    <property type="match status" value="1"/>
</dbReference>
<protein>
    <submittedName>
        <fullName evidence="2">ABC transporter substrate-binding protein</fullName>
    </submittedName>
</protein>
<dbReference type="SUPFAM" id="SSF53850">
    <property type="entry name" value="Periplasmic binding protein-like II"/>
    <property type="match status" value="1"/>
</dbReference>
<dbReference type="EMBL" id="QHLZ01000001">
    <property type="protein sequence ID" value="PXA69565.1"/>
    <property type="molecule type" value="Genomic_DNA"/>
</dbReference>
<dbReference type="OrthoDB" id="8663148at2"/>
<sequence length="437" mass="46917">MTTKFRFARTLAVMAGAALALSACGGGTNGSAGDGGTEGGTLSYWSMWKEGEQQQLIIARAIKDFEAETGATVNVQWQGRSNVQKLVPALNTNNVPDIVDGSYAKLAPILGDTGQALPLGDAYAAEVEGTKVSDLIPKKYLTANNILDADGTPWMLPYSLTSDGFWFDAAQHPELETAPPASWDDFIALLDKYKAEGKVPLAADGDIGGYNSMWFTTALVRTDGAGSFAKVVQDKTGAAWDAPNVLAAAKRVEQVVKGDYLIKGYNASKWPAQQQVWATGGAELMLNGSWIPTETGTYASEGFKFSSFPFPAEAGQPASVRADFGGWAIPKKAKNPELAQKLATFLLKKDYQDAYGTEAKVLPIRTDAATSPEMASVKKSIDGAKEIYLQNDGVTAPGYVEKVFWPINDELFLGKINAGEFVQKMKTATVQYWKDNS</sequence>
<evidence type="ECO:0000313" key="2">
    <source>
        <dbReference type="EMBL" id="PXA69565.1"/>
    </source>
</evidence>
<feature type="signal peptide" evidence="1">
    <location>
        <begin position="1"/>
        <end position="25"/>
    </location>
</feature>
<dbReference type="InterPro" id="IPR006059">
    <property type="entry name" value="SBP"/>
</dbReference>
<evidence type="ECO:0000313" key="3">
    <source>
        <dbReference type="Proteomes" id="UP000246303"/>
    </source>
</evidence>
<dbReference type="Proteomes" id="UP000246303">
    <property type="component" value="Unassembled WGS sequence"/>
</dbReference>
<comment type="caution">
    <text evidence="2">The sequence shown here is derived from an EMBL/GenBank/DDBJ whole genome shotgun (WGS) entry which is preliminary data.</text>
</comment>
<dbReference type="AlphaFoldDB" id="A0A2V3DXG7"/>
<dbReference type="Gene3D" id="3.40.190.10">
    <property type="entry name" value="Periplasmic binding protein-like II"/>
    <property type="match status" value="1"/>
</dbReference>
<reference evidence="2 3" key="1">
    <citation type="submission" date="2018-05" db="EMBL/GenBank/DDBJ databases">
        <title>Genetic diversity of glacier-inhabiting Cryobacterium bacteria in China and description of Cryobacterium mengkeensis sp. nov. and Arthrobacter glacialis sp. nov.</title>
        <authorList>
            <person name="Liu Q."/>
            <person name="Xin Y.-H."/>
        </authorList>
    </citation>
    <scope>NUCLEOTIDE SEQUENCE [LARGE SCALE GENOMIC DNA]</scope>
    <source>
        <strain evidence="2 3">GP3</strain>
    </source>
</reference>
<keyword evidence="3" id="KW-1185">Reference proteome</keyword>
<organism evidence="2 3">
    <name type="scientific">Arthrobacter psychrochitiniphilus</name>
    <dbReference type="NCBI Taxonomy" id="291045"/>
    <lineage>
        <taxon>Bacteria</taxon>
        <taxon>Bacillati</taxon>
        <taxon>Actinomycetota</taxon>
        <taxon>Actinomycetes</taxon>
        <taxon>Micrococcales</taxon>
        <taxon>Micrococcaceae</taxon>
        <taxon>Arthrobacter</taxon>
    </lineage>
</organism>
<dbReference type="PROSITE" id="PS51257">
    <property type="entry name" value="PROKAR_LIPOPROTEIN"/>
    <property type="match status" value="1"/>
</dbReference>
<dbReference type="Pfam" id="PF01547">
    <property type="entry name" value="SBP_bac_1"/>
    <property type="match status" value="1"/>
</dbReference>
<accession>A0A2V3DXG7</accession>
<gene>
    <name evidence="2" type="ORF">CVS29_03250</name>
</gene>
<feature type="chain" id="PRO_5038355713" evidence="1">
    <location>
        <begin position="26"/>
        <end position="437"/>
    </location>
</feature>
<keyword evidence="1" id="KW-0732">Signal</keyword>
<proteinExistence type="predicted"/>
<dbReference type="InterPro" id="IPR050490">
    <property type="entry name" value="Bact_solute-bd_prot1"/>
</dbReference>
<dbReference type="RefSeq" id="WP_110104850.1">
    <property type="nucleotide sequence ID" value="NZ_JACBZZ010000001.1"/>
</dbReference>
<name>A0A2V3DXG7_9MICC</name>